<reference evidence="1 2" key="1">
    <citation type="submission" date="2024-04" db="EMBL/GenBank/DDBJ databases">
        <title>Luteolibacter sp. isolated from soil.</title>
        <authorList>
            <person name="An J."/>
        </authorList>
    </citation>
    <scope>NUCLEOTIDE SEQUENCE [LARGE SCALE GENOMIC DNA]</scope>
    <source>
        <strain evidence="1 2">Y139</strain>
    </source>
</reference>
<organism evidence="1 2">
    <name type="scientific">Luteolibacter soli</name>
    <dbReference type="NCBI Taxonomy" id="3135280"/>
    <lineage>
        <taxon>Bacteria</taxon>
        <taxon>Pseudomonadati</taxon>
        <taxon>Verrucomicrobiota</taxon>
        <taxon>Verrucomicrobiia</taxon>
        <taxon>Verrucomicrobiales</taxon>
        <taxon>Verrucomicrobiaceae</taxon>
        <taxon>Luteolibacter</taxon>
    </lineage>
</organism>
<keyword evidence="1" id="KW-0503">Monooxygenase</keyword>
<keyword evidence="1" id="KW-0560">Oxidoreductase</keyword>
<dbReference type="Gene3D" id="3.30.70.100">
    <property type="match status" value="1"/>
</dbReference>
<dbReference type="EMBL" id="JBBUKT010000022">
    <property type="protein sequence ID" value="MEK7954487.1"/>
    <property type="molecule type" value="Genomic_DNA"/>
</dbReference>
<feature type="non-terminal residue" evidence="1">
    <location>
        <position position="60"/>
    </location>
</feature>
<sequence length="60" mass="6543">MVKVALFVRLEAKPGKEEDVETFLKGGLPLVMDEPATTAWFGIRLGPSTFGIFDAFPDDA</sequence>
<protein>
    <submittedName>
        <fullName evidence="1">Antibiotic biosynthesis monooxygenase</fullName>
    </submittedName>
</protein>
<name>A0ABU9B689_9BACT</name>
<proteinExistence type="predicted"/>
<dbReference type="Proteomes" id="UP001371305">
    <property type="component" value="Unassembled WGS sequence"/>
</dbReference>
<dbReference type="GO" id="GO:0004497">
    <property type="term" value="F:monooxygenase activity"/>
    <property type="evidence" value="ECO:0007669"/>
    <property type="project" value="UniProtKB-KW"/>
</dbReference>
<gene>
    <name evidence="1" type="ORF">WKV53_28480</name>
</gene>
<accession>A0ABU9B689</accession>
<evidence type="ECO:0000313" key="1">
    <source>
        <dbReference type="EMBL" id="MEK7954487.1"/>
    </source>
</evidence>
<evidence type="ECO:0000313" key="2">
    <source>
        <dbReference type="Proteomes" id="UP001371305"/>
    </source>
</evidence>
<keyword evidence="2" id="KW-1185">Reference proteome</keyword>
<dbReference type="SUPFAM" id="SSF54909">
    <property type="entry name" value="Dimeric alpha+beta barrel"/>
    <property type="match status" value="1"/>
</dbReference>
<dbReference type="InterPro" id="IPR011008">
    <property type="entry name" value="Dimeric_a/b-barrel"/>
</dbReference>
<comment type="caution">
    <text evidence="1">The sequence shown here is derived from an EMBL/GenBank/DDBJ whole genome shotgun (WGS) entry which is preliminary data.</text>
</comment>